<dbReference type="Proteomes" id="UP000675431">
    <property type="component" value="Unassembled WGS sequence"/>
</dbReference>
<dbReference type="PANTHER" id="PTHR35276">
    <property type="entry name" value="S-ADENOSYL-L-METHIONINE-DEPENDENT METHYLTRANSFERASES SUPERFAMILY PROTEIN"/>
    <property type="match status" value="1"/>
</dbReference>
<dbReference type="AlphaFoldDB" id="A0A941CXK0"/>
<name>A0A941CXK0_9BACI</name>
<evidence type="ECO:0000313" key="2">
    <source>
        <dbReference type="Proteomes" id="UP000675431"/>
    </source>
</evidence>
<accession>A0A941CXK0</accession>
<evidence type="ECO:0000313" key="1">
    <source>
        <dbReference type="EMBL" id="MBR7555006.1"/>
    </source>
</evidence>
<dbReference type="InterPro" id="IPR010719">
    <property type="entry name" value="MnmM_MeTrfase"/>
</dbReference>
<dbReference type="InterPro" id="IPR029063">
    <property type="entry name" value="SAM-dependent_MTases_sf"/>
</dbReference>
<dbReference type="PANTHER" id="PTHR35276:SF1">
    <property type="entry name" value="TRNA (MNM(5)S(2)U34)-METHYLTRANSFERASE, CHLOROPLASTIC"/>
    <property type="match status" value="1"/>
</dbReference>
<comment type="caution">
    <text evidence="1">The sequence shown here is derived from an EMBL/GenBank/DDBJ whole genome shotgun (WGS) entry which is preliminary data.</text>
</comment>
<dbReference type="EMBL" id="JAGSIE010000052">
    <property type="protein sequence ID" value="MBR7555006.1"/>
    <property type="molecule type" value="Genomic_DNA"/>
</dbReference>
<dbReference type="GO" id="GO:0008168">
    <property type="term" value="F:methyltransferase activity"/>
    <property type="evidence" value="ECO:0007669"/>
    <property type="project" value="UniProtKB-KW"/>
</dbReference>
<organism evidence="1 2">
    <name type="scientific">Allobacillus saliphilus</name>
    <dbReference type="NCBI Taxonomy" id="2912308"/>
    <lineage>
        <taxon>Bacteria</taxon>
        <taxon>Bacillati</taxon>
        <taxon>Bacillota</taxon>
        <taxon>Bacilli</taxon>
        <taxon>Bacillales</taxon>
        <taxon>Bacillaceae</taxon>
        <taxon>Allobacillus</taxon>
    </lineage>
</organism>
<reference evidence="1 2" key="1">
    <citation type="submission" date="2021-04" db="EMBL/GenBank/DDBJ databases">
        <title>Allobacillus sp. nov. SKP8-2 isolated from shrimp paste.</title>
        <authorList>
            <person name="Tanasupawat S."/>
            <person name="Yiamsombat S."/>
            <person name="Kanchanasin P."/>
            <person name="Kuncharoen N."/>
        </authorList>
    </citation>
    <scope>NUCLEOTIDE SEQUENCE [LARGE SCALE GENOMIC DNA]</scope>
    <source>
        <strain evidence="1 2">SKP8-2</strain>
    </source>
</reference>
<keyword evidence="2" id="KW-1185">Reference proteome</keyword>
<proteinExistence type="predicted"/>
<keyword evidence="1" id="KW-0808">Transferase</keyword>
<gene>
    <name evidence="1" type="primary">mraW</name>
    <name evidence="1" type="ORF">KC820_12800</name>
</gene>
<dbReference type="GO" id="GO:0032259">
    <property type="term" value="P:methylation"/>
    <property type="evidence" value="ECO:0007669"/>
    <property type="project" value="UniProtKB-KW"/>
</dbReference>
<protein>
    <submittedName>
        <fullName evidence="1">16S rRNA (Cytosine(1402)-N(4))-methyltransferase</fullName>
        <ecNumber evidence="1">2.1.1.199</ecNumber>
    </submittedName>
</protein>
<keyword evidence="1" id="KW-0489">Methyltransferase</keyword>
<dbReference type="EC" id="2.1.1.199" evidence="1"/>
<dbReference type="SUPFAM" id="SSF53335">
    <property type="entry name" value="S-adenosyl-L-methionine-dependent methyltransferases"/>
    <property type="match status" value="1"/>
</dbReference>
<dbReference type="Gene3D" id="3.40.50.150">
    <property type="entry name" value="Vaccinia Virus protein VP39"/>
    <property type="match status" value="1"/>
</dbReference>
<sequence length="189" mass="21150">MIMLSIIPFIHQLFTDTIQEGDIVVDATLGNGHDSLVLSNLVGDNGKVFAFDIQQEAIDQAKQRFSENNRHNIYPFLKGHELATDILDEHAIDEIDGAIFNLGYLPGSNQQITTTETTTIQAIERLLDRIKSGGHIGIVIYPGHPEGRQEKEAVMDYLRHLPSKIADVAKYEMVNRSERAPFAVVIQKK</sequence>
<dbReference type="Pfam" id="PF06962">
    <property type="entry name" value="rRNA_methylase"/>
    <property type="match status" value="1"/>
</dbReference>